<sequence>MFLMTLILSTLISISANSWLAMWLGLEINLLSIIPLLNTPNNSYSSESSIKYFIIQAIASSVILMTLILIMKSFFQEYLMNHLILIFNSSLMMKMGTAPFHFWFPEIIEGLNWMMCFIMMSWQKVAPMIILNYMMNMNFLSFIIIINIMISSILGMNQTSLRKIMTYSSISHLSWMLASLMVWEKLWLFYFSIYTIIIFNLMYILNKFNIFYFNQLNSFMNKNLKFYLMFIINFFSLGGLPPFMGFFPKWLIIQVLVSNNFFIQSYILIMFSLITLYFYIRLMISSLMFLSIESNSHLKFKSNYLFMVMNLINISSLVFLTLIFNYF</sequence>
<keyword evidence="10 18" id="KW-1278">Translocase</keyword>
<dbReference type="EMBL" id="KT780691">
    <property type="protein sequence ID" value="ALO71108.1"/>
    <property type="molecule type" value="Genomic_DNA"/>
</dbReference>
<feature type="domain" description="NADH:quinone oxidoreductase/Mrp antiporter transmembrane" evidence="19">
    <location>
        <begin position="16"/>
        <end position="274"/>
    </location>
</feature>
<evidence type="ECO:0000259" key="19">
    <source>
        <dbReference type="Pfam" id="PF00361"/>
    </source>
</evidence>
<dbReference type="GO" id="GO:0008137">
    <property type="term" value="F:NADH dehydrogenase (ubiquinone) activity"/>
    <property type="evidence" value="ECO:0007669"/>
    <property type="project" value="UniProtKB-EC"/>
</dbReference>
<dbReference type="InterPro" id="IPR003917">
    <property type="entry name" value="NADH_UbQ_OxRdtase_chain2"/>
</dbReference>
<proteinExistence type="inferred from homology"/>
<evidence type="ECO:0000256" key="12">
    <source>
        <dbReference type="ARBA" id="ARBA00022989"/>
    </source>
</evidence>
<keyword evidence="11 18" id="KW-0249">Electron transport</keyword>
<comment type="function">
    <text evidence="1">Core subunit of the mitochondrial membrane respiratory chain NADH dehydrogenase (Complex I) that is believed to belong to the minimal assembly required for catalysis. Complex I functions in the transfer of electrons from NADH to the respiratory chain. The immediate electron acceptor for the enzyme is believed to be ubiquinone.</text>
</comment>
<feature type="transmembrane region" description="Helical" evidence="18">
    <location>
        <begin position="226"/>
        <end position="247"/>
    </location>
</feature>
<evidence type="ECO:0000256" key="6">
    <source>
        <dbReference type="ARBA" id="ARBA00022448"/>
    </source>
</evidence>
<evidence type="ECO:0000256" key="16">
    <source>
        <dbReference type="ARBA" id="ARBA00023136"/>
    </source>
</evidence>
<keyword evidence="12 18" id="KW-1133">Transmembrane helix</keyword>
<evidence type="ECO:0000313" key="20">
    <source>
        <dbReference type="EMBL" id="ALO71108.1"/>
    </source>
</evidence>
<name>A0A0S2M8T1_9COLE</name>
<evidence type="ECO:0000256" key="8">
    <source>
        <dbReference type="ARBA" id="ARBA00022692"/>
    </source>
</evidence>
<gene>
    <name evidence="20" type="primary">nad2</name>
</gene>
<keyword evidence="16 18" id="KW-0472">Membrane</keyword>
<organism evidence="20">
    <name type="scientific">Pselaphinae sp. 10 EF-2015</name>
    <dbReference type="NCBI Taxonomy" id="1756854"/>
    <lineage>
        <taxon>Eukaryota</taxon>
        <taxon>Metazoa</taxon>
        <taxon>Ecdysozoa</taxon>
        <taxon>Arthropoda</taxon>
        <taxon>Hexapoda</taxon>
        <taxon>Insecta</taxon>
        <taxon>Pterygota</taxon>
        <taxon>Neoptera</taxon>
        <taxon>Endopterygota</taxon>
        <taxon>Coleoptera</taxon>
        <taxon>Polyphaga</taxon>
        <taxon>Staphyliniformia</taxon>
        <taxon>Staphylinidae</taxon>
        <taxon>Omaliinae group</taxon>
        <taxon>Pselaphinae</taxon>
    </lineage>
</organism>
<evidence type="ECO:0000256" key="3">
    <source>
        <dbReference type="ARBA" id="ARBA00007012"/>
    </source>
</evidence>
<evidence type="ECO:0000256" key="10">
    <source>
        <dbReference type="ARBA" id="ARBA00022967"/>
    </source>
</evidence>
<evidence type="ECO:0000256" key="13">
    <source>
        <dbReference type="ARBA" id="ARBA00023027"/>
    </source>
</evidence>
<comment type="subcellular location">
    <subcellularLocation>
        <location evidence="2 18">Mitochondrion inner membrane</location>
        <topology evidence="2 18">Multi-pass membrane protein</topology>
    </subcellularLocation>
</comment>
<keyword evidence="7 18" id="KW-0679">Respiratory chain</keyword>
<dbReference type="GO" id="GO:0005743">
    <property type="term" value="C:mitochondrial inner membrane"/>
    <property type="evidence" value="ECO:0007669"/>
    <property type="project" value="UniProtKB-SubCell"/>
</dbReference>
<keyword evidence="14 18" id="KW-0830">Ubiquinone</keyword>
<dbReference type="EC" id="7.1.1.2" evidence="4 18"/>
<geneLocation type="mitochondrion" evidence="20"/>
<feature type="transmembrane region" description="Helical" evidence="18">
    <location>
        <begin position="267"/>
        <end position="292"/>
    </location>
</feature>
<evidence type="ECO:0000256" key="9">
    <source>
        <dbReference type="ARBA" id="ARBA00022792"/>
    </source>
</evidence>
<feature type="transmembrane region" description="Helical" evidence="18">
    <location>
        <begin position="50"/>
        <end position="71"/>
    </location>
</feature>
<reference evidence="20" key="1">
    <citation type="submission" date="2015-09" db="EMBL/GenBank/DDBJ databases">
        <title>Staphyliniformia phylogenetics from de novo mitogenomic assemblies.</title>
        <authorList>
            <person name="Favreau E.A."/>
            <person name="Linard B."/>
            <person name="Vogler A.P."/>
        </authorList>
    </citation>
    <scope>NUCLEOTIDE SEQUENCE</scope>
</reference>
<feature type="transmembrane region" description="Helical" evidence="18">
    <location>
        <begin position="20"/>
        <end position="38"/>
    </location>
</feature>
<keyword evidence="8 18" id="KW-0812">Transmembrane</keyword>
<feature type="transmembrane region" description="Helical" evidence="18">
    <location>
        <begin position="111"/>
        <end position="133"/>
    </location>
</feature>
<keyword evidence="13 18" id="KW-0520">NAD</keyword>
<feature type="transmembrane region" description="Helical" evidence="18">
    <location>
        <begin position="304"/>
        <end position="324"/>
    </location>
</feature>
<evidence type="ECO:0000256" key="4">
    <source>
        <dbReference type="ARBA" id="ARBA00012944"/>
    </source>
</evidence>
<keyword evidence="9 18" id="KW-0999">Mitochondrion inner membrane</keyword>
<keyword evidence="6" id="KW-0813">Transport</keyword>
<evidence type="ECO:0000256" key="2">
    <source>
        <dbReference type="ARBA" id="ARBA00004448"/>
    </source>
</evidence>
<feature type="transmembrane region" description="Helical" evidence="18">
    <location>
        <begin position="187"/>
        <end position="205"/>
    </location>
</feature>
<evidence type="ECO:0000256" key="15">
    <source>
        <dbReference type="ARBA" id="ARBA00023128"/>
    </source>
</evidence>
<evidence type="ECO:0000256" key="7">
    <source>
        <dbReference type="ARBA" id="ARBA00022660"/>
    </source>
</evidence>
<evidence type="ECO:0000256" key="11">
    <source>
        <dbReference type="ARBA" id="ARBA00022982"/>
    </source>
</evidence>
<dbReference type="AlphaFoldDB" id="A0A0S2M8T1"/>
<comment type="similarity">
    <text evidence="3 18">Belongs to the complex I subunit 2 family.</text>
</comment>
<evidence type="ECO:0000256" key="5">
    <source>
        <dbReference type="ARBA" id="ARBA00021008"/>
    </source>
</evidence>
<dbReference type="PANTHER" id="PTHR46552">
    <property type="entry name" value="NADH-UBIQUINONE OXIDOREDUCTASE CHAIN 2"/>
    <property type="match status" value="1"/>
</dbReference>
<evidence type="ECO:0000256" key="17">
    <source>
        <dbReference type="ARBA" id="ARBA00049551"/>
    </source>
</evidence>
<protein>
    <recommendedName>
        <fullName evidence="5 18">NADH-ubiquinone oxidoreductase chain 2</fullName>
        <ecNumber evidence="4 18">7.1.1.2</ecNumber>
    </recommendedName>
</protein>
<keyword evidence="15 18" id="KW-0496">Mitochondrion</keyword>
<feature type="transmembrane region" description="Helical" evidence="18">
    <location>
        <begin position="139"/>
        <end position="157"/>
    </location>
</feature>
<comment type="function">
    <text evidence="18">Core subunit of the mitochondrial membrane respiratory chain NADH dehydrogenase (Complex I) which catalyzes electron transfer from NADH through the respiratory chain, using ubiquinone as an electron acceptor. Essential for the catalytic activity and assembly of complex I.</text>
</comment>
<evidence type="ECO:0000256" key="1">
    <source>
        <dbReference type="ARBA" id="ARBA00003257"/>
    </source>
</evidence>
<accession>A0A0S2M8T1</accession>
<dbReference type="InterPro" id="IPR050175">
    <property type="entry name" value="Complex_I_Subunit_2"/>
</dbReference>
<dbReference type="GO" id="GO:0006120">
    <property type="term" value="P:mitochondrial electron transport, NADH to ubiquinone"/>
    <property type="evidence" value="ECO:0007669"/>
    <property type="project" value="InterPro"/>
</dbReference>
<dbReference type="PANTHER" id="PTHR46552:SF1">
    <property type="entry name" value="NADH-UBIQUINONE OXIDOREDUCTASE CHAIN 2"/>
    <property type="match status" value="1"/>
</dbReference>
<dbReference type="Pfam" id="PF00361">
    <property type="entry name" value="Proton_antipo_M"/>
    <property type="match status" value="1"/>
</dbReference>
<comment type="catalytic activity">
    <reaction evidence="17 18">
        <text>a ubiquinone + NADH + 5 H(+)(in) = a ubiquinol + NAD(+) + 4 H(+)(out)</text>
        <dbReference type="Rhea" id="RHEA:29091"/>
        <dbReference type="Rhea" id="RHEA-COMP:9565"/>
        <dbReference type="Rhea" id="RHEA-COMP:9566"/>
        <dbReference type="ChEBI" id="CHEBI:15378"/>
        <dbReference type="ChEBI" id="CHEBI:16389"/>
        <dbReference type="ChEBI" id="CHEBI:17976"/>
        <dbReference type="ChEBI" id="CHEBI:57540"/>
        <dbReference type="ChEBI" id="CHEBI:57945"/>
        <dbReference type="EC" id="7.1.1.2"/>
    </reaction>
</comment>
<evidence type="ECO:0000256" key="18">
    <source>
        <dbReference type="RuleBase" id="RU003403"/>
    </source>
</evidence>
<evidence type="ECO:0000256" key="14">
    <source>
        <dbReference type="ARBA" id="ARBA00023075"/>
    </source>
</evidence>
<dbReference type="InterPro" id="IPR001750">
    <property type="entry name" value="ND/Mrp_TM"/>
</dbReference>
<dbReference type="PRINTS" id="PR01436">
    <property type="entry name" value="NADHDHGNASE2"/>
</dbReference>